<sequence length="43" mass="4995">MVSFVAEILTGCTIEDDIQESPFFEISRTAKQKRTLQHHVPKY</sequence>
<gene>
    <name evidence="1" type="ORF">ATPR_1065</name>
</gene>
<name>F7VCG6_9PROT</name>
<organism evidence="1 2">
    <name type="scientific">Acetobacter tropicalis NBRC 101654</name>
    <dbReference type="NCBI Taxonomy" id="749388"/>
    <lineage>
        <taxon>Bacteria</taxon>
        <taxon>Pseudomonadati</taxon>
        <taxon>Pseudomonadota</taxon>
        <taxon>Alphaproteobacteria</taxon>
        <taxon>Acetobacterales</taxon>
        <taxon>Acetobacteraceae</taxon>
        <taxon>Acetobacter</taxon>
    </lineage>
</organism>
<evidence type="ECO:0000313" key="1">
    <source>
        <dbReference type="EMBL" id="GAA08061.1"/>
    </source>
</evidence>
<evidence type="ECO:0000313" key="2">
    <source>
        <dbReference type="Proteomes" id="UP000004319"/>
    </source>
</evidence>
<dbReference type="EMBL" id="BABS01000021">
    <property type="protein sequence ID" value="GAA08061.1"/>
    <property type="molecule type" value="Genomic_DNA"/>
</dbReference>
<dbReference type="Proteomes" id="UP000004319">
    <property type="component" value="Unassembled WGS sequence"/>
</dbReference>
<reference evidence="1 2" key="1">
    <citation type="journal article" date="2011" name="Biochem. Biophys. Res. Commun.">
        <title>Increased number of Arginine-based salt bridges contributes to the thermotolerance of thermotolerant acetic acid bacteria, Acetobacter tropicalis SKU1100.</title>
        <authorList>
            <person name="Matsutani M."/>
            <person name="Hirakawa H."/>
            <person name="Nishikura M."/>
            <person name="Soemphol W."/>
            <person name="Ali I.A.I."/>
            <person name="Yakushi T."/>
            <person name="Matsushita K."/>
        </authorList>
    </citation>
    <scope>NUCLEOTIDE SEQUENCE [LARGE SCALE GENOMIC DNA]</scope>
    <source>
        <strain evidence="1 2">NBRC 101654</strain>
    </source>
</reference>
<proteinExistence type="predicted"/>
<protein>
    <submittedName>
        <fullName evidence="1">Uncharacterized protein</fullName>
    </submittedName>
</protein>
<accession>F7VCG6</accession>
<dbReference type="AlphaFoldDB" id="F7VCG6"/>
<comment type="caution">
    <text evidence="1">The sequence shown here is derived from an EMBL/GenBank/DDBJ whole genome shotgun (WGS) entry which is preliminary data.</text>
</comment>